<dbReference type="PANTHER" id="PTHR12526">
    <property type="entry name" value="GLYCOSYLTRANSFERASE"/>
    <property type="match status" value="1"/>
</dbReference>
<dbReference type="InterPro" id="IPR028098">
    <property type="entry name" value="Glyco_trans_4-like_N"/>
</dbReference>
<evidence type="ECO:0000313" key="7">
    <source>
        <dbReference type="Proteomes" id="UP001501072"/>
    </source>
</evidence>
<dbReference type="Pfam" id="PF00534">
    <property type="entry name" value="Glycos_transf_1"/>
    <property type="match status" value="1"/>
</dbReference>
<evidence type="ECO:0000313" key="6">
    <source>
        <dbReference type="EMBL" id="GAA1007292.1"/>
    </source>
</evidence>
<evidence type="ECO:0000259" key="4">
    <source>
        <dbReference type="Pfam" id="PF00534"/>
    </source>
</evidence>
<keyword evidence="2" id="KW-0328">Glycosyltransferase</keyword>
<feature type="domain" description="Glycosyl transferase family 1" evidence="4">
    <location>
        <begin position="196"/>
        <end position="351"/>
    </location>
</feature>
<keyword evidence="7" id="KW-1185">Reference proteome</keyword>
<dbReference type="PANTHER" id="PTHR12526:SF627">
    <property type="entry name" value="D-RHAMNOSYLTRANSFERASE WBPZ"/>
    <property type="match status" value="1"/>
</dbReference>
<feature type="domain" description="Glycosyltransferase subfamily 4-like N-terminal" evidence="5">
    <location>
        <begin position="8"/>
        <end position="187"/>
    </location>
</feature>
<reference evidence="7" key="1">
    <citation type="journal article" date="2019" name="Int. J. Syst. Evol. Microbiol.">
        <title>The Global Catalogue of Microorganisms (GCM) 10K type strain sequencing project: providing services to taxonomists for standard genome sequencing and annotation.</title>
        <authorList>
            <consortium name="The Broad Institute Genomics Platform"/>
            <consortium name="The Broad Institute Genome Sequencing Center for Infectious Disease"/>
            <person name="Wu L."/>
            <person name="Ma J."/>
        </authorList>
    </citation>
    <scope>NUCLEOTIDE SEQUENCE [LARGE SCALE GENOMIC DNA]</scope>
    <source>
        <strain evidence="7">JCM 11269</strain>
    </source>
</reference>
<evidence type="ECO:0000256" key="3">
    <source>
        <dbReference type="ARBA" id="ARBA00022679"/>
    </source>
</evidence>
<organism evidence="6 7">
    <name type="scientific">Streptomyces thermogriseus</name>
    <dbReference type="NCBI Taxonomy" id="75292"/>
    <lineage>
        <taxon>Bacteria</taxon>
        <taxon>Bacillati</taxon>
        <taxon>Actinomycetota</taxon>
        <taxon>Actinomycetes</taxon>
        <taxon>Kitasatosporales</taxon>
        <taxon>Streptomycetaceae</taxon>
        <taxon>Streptomyces</taxon>
    </lineage>
</organism>
<accession>A0ABP4DEI3</accession>
<dbReference type="Gene3D" id="3.40.50.2000">
    <property type="entry name" value="Glycogen Phosphorylase B"/>
    <property type="match status" value="2"/>
</dbReference>
<comment type="caution">
    <text evidence="6">The sequence shown here is derived from an EMBL/GenBank/DDBJ whole genome shotgun (WGS) entry which is preliminary data.</text>
</comment>
<dbReference type="Pfam" id="PF13439">
    <property type="entry name" value="Glyco_transf_4"/>
    <property type="match status" value="1"/>
</dbReference>
<sequence>MVRDLCHMGGVVTATQNLAGALADKHQVEIVALRKIRDESFFPLDDRVRVRALTDLRKHSAAYDGDDPLAHEFPARYPYPKNERKPVVSRLAEKRLLTYLDSTDADVVVSSNPRITVLLAAAPGRYLKVAQEHSMPGIYEEGLRRMLFEDAYRRLDAITVLTPEERENLGRLVPGVRDRISVLPNCIPDPGGRTSDGSSKVVVTAGVFKEHKNFHGLIDAFATVVERHPDWQLRIYGSGPEEAALRSRIHDKGLYNHVHLMGPAFPVTAEFAKGSIFVLPSLREPFGNVTVEAMTRGLPVVAMDCNHGPRNILTHGTDGLLVPLGDTAAMAAAINELIEDEGRRLAMGRQALRTAERFAPGPSAERFEAIVARARARFEVVRELPGTADCTVLADGDVEVALVPCGTRERVPAGLRLVCRDVRGAKEPVQMPFAHGTARIPRHGSLADGVWELGVVSEEGYEKSLCMGLCDTTVLASPAHEPGTQGLETLLPFKERTTGRLRVRSRVRERHLEVTGVRVGPDRVHIEADSWNGAEIVVGAEVAAVNRKDKERVLRFPVAWTEGARFGCEVPLDTLVAEHRHEEEVWDLWLWPADGDKVRMSKFVTDVLEPFKVFRYPRPVRKRAVNGSGASGRGGAARVARRLLRGKRVPQSSFARVEIRPYFTTAAQLAFKTVTL</sequence>
<dbReference type="InterPro" id="IPR001296">
    <property type="entry name" value="Glyco_trans_1"/>
</dbReference>
<keyword evidence="3" id="KW-0808">Transferase</keyword>
<proteinExistence type="predicted"/>
<name>A0ABP4DEI3_9ACTN</name>
<protein>
    <recommendedName>
        <fullName evidence="1">D-inositol 3-phosphate glycosyltransferase</fullName>
    </recommendedName>
</protein>
<dbReference type="EMBL" id="BAAAHU010000012">
    <property type="protein sequence ID" value="GAA1007292.1"/>
    <property type="molecule type" value="Genomic_DNA"/>
</dbReference>
<dbReference type="SUPFAM" id="SSF53756">
    <property type="entry name" value="UDP-Glycosyltransferase/glycogen phosphorylase"/>
    <property type="match status" value="1"/>
</dbReference>
<dbReference type="RefSeq" id="WP_346072524.1">
    <property type="nucleotide sequence ID" value="NZ_BAAAHU010000012.1"/>
</dbReference>
<evidence type="ECO:0000256" key="1">
    <source>
        <dbReference type="ARBA" id="ARBA00021292"/>
    </source>
</evidence>
<evidence type="ECO:0000256" key="2">
    <source>
        <dbReference type="ARBA" id="ARBA00022676"/>
    </source>
</evidence>
<dbReference type="Proteomes" id="UP001501072">
    <property type="component" value="Unassembled WGS sequence"/>
</dbReference>
<gene>
    <name evidence="6" type="ORF">GCM10009564_16820</name>
</gene>
<evidence type="ECO:0000259" key="5">
    <source>
        <dbReference type="Pfam" id="PF13439"/>
    </source>
</evidence>